<keyword evidence="1" id="KW-0812">Transmembrane</keyword>
<evidence type="ECO:0000256" key="1">
    <source>
        <dbReference type="SAM" id="Phobius"/>
    </source>
</evidence>
<proteinExistence type="predicted"/>
<evidence type="ECO:0000313" key="3">
    <source>
        <dbReference type="Proteomes" id="UP000238137"/>
    </source>
</evidence>
<organism evidence="2 3">
    <name type="scientific">Paracoccus methylarcula</name>
    <dbReference type="NCBI Taxonomy" id="72022"/>
    <lineage>
        <taxon>Bacteria</taxon>
        <taxon>Pseudomonadati</taxon>
        <taxon>Pseudomonadota</taxon>
        <taxon>Alphaproteobacteria</taxon>
        <taxon>Rhodobacterales</taxon>
        <taxon>Paracoccaceae</taxon>
        <taxon>Paracoccus</taxon>
    </lineage>
</organism>
<dbReference type="RefSeq" id="WP_106692840.1">
    <property type="nucleotide sequence ID" value="NZ_PXNQ02000014.1"/>
</dbReference>
<reference evidence="2" key="1">
    <citation type="submission" date="2018-05" db="EMBL/GenBank/DDBJ databases">
        <title>Reclassification of Methylarcula marina and Methylarcula terricola as Paracoccus methylarcula sp.nov., comb.nov. and Paracoccus terricola comb.nov.</title>
        <authorList>
            <person name="Shmareva M.N."/>
            <person name="Doronina N.V."/>
            <person name="Vasilenko O.V."/>
            <person name="Tarlachkov S.V."/>
            <person name="Trotsenko Y.A."/>
        </authorList>
    </citation>
    <scope>NUCLEOTIDE SEQUENCE [LARGE SCALE GENOMIC DNA]</scope>
    <source>
        <strain evidence="2">VKM B-2159</strain>
    </source>
</reference>
<keyword evidence="3" id="KW-1185">Reference proteome</keyword>
<dbReference type="EMBL" id="PXNQ02000014">
    <property type="protein sequence ID" value="RNF33052.1"/>
    <property type="molecule type" value="Genomic_DNA"/>
</dbReference>
<keyword evidence="1" id="KW-0472">Membrane</keyword>
<dbReference type="AlphaFoldDB" id="A0A3R7P2L2"/>
<feature type="transmembrane region" description="Helical" evidence="1">
    <location>
        <begin position="28"/>
        <end position="45"/>
    </location>
</feature>
<feature type="transmembrane region" description="Helical" evidence="1">
    <location>
        <begin position="57"/>
        <end position="80"/>
    </location>
</feature>
<accession>A0A3R7P2L2</accession>
<comment type="caution">
    <text evidence="2">The sequence shown here is derived from an EMBL/GenBank/DDBJ whole genome shotgun (WGS) entry which is preliminary data.</text>
</comment>
<sequence length="115" mass="11889">MNPLLISAACLIGAGAVALGCSALRLRWPLTALSLLLAVIALQLTDAARGRNGVHDLGAWLAMRHTVVPALLGIALGAVIGKSRGWHLRHHGWQGGATVAALILSLFAAGYTLLL</sequence>
<dbReference type="OrthoDB" id="7777017at2"/>
<dbReference type="Proteomes" id="UP000238137">
    <property type="component" value="Unassembled WGS sequence"/>
</dbReference>
<name>A0A3R7P2L2_9RHOB</name>
<evidence type="ECO:0000313" key="2">
    <source>
        <dbReference type="EMBL" id="RNF33052.1"/>
    </source>
</evidence>
<feature type="transmembrane region" description="Helical" evidence="1">
    <location>
        <begin position="92"/>
        <end position="114"/>
    </location>
</feature>
<protein>
    <submittedName>
        <fullName evidence="2">Uncharacterized protein</fullName>
    </submittedName>
</protein>
<gene>
    <name evidence="2" type="ORF">A7A09_018880</name>
</gene>
<keyword evidence="1" id="KW-1133">Transmembrane helix</keyword>